<gene>
    <name evidence="2" type="ORF">LCGC14_1125140</name>
</gene>
<protein>
    <recommendedName>
        <fullName evidence="1">PilZ domain-containing protein</fullName>
    </recommendedName>
</protein>
<accession>A0A0F9Q8K5</accession>
<organism evidence="2">
    <name type="scientific">marine sediment metagenome</name>
    <dbReference type="NCBI Taxonomy" id="412755"/>
    <lineage>
        <taxon>unclassified sequences</taxon>
        <taxon>metagenomes</taxon>
        <taxon>ecological metagenomes</taxon>
    </lineage>
</organism>
<evidence type="ECO:0000259" key="1">
    <source>
        <dbReference type="Pfam" id="PF07238"/>
    </source>
</evidence>
<reference evidence="2" key="1">
    <citation type="journal article" date="2015" name="Nature">
        <title>Complex archaea that bridge the gap between prokaryotes and eukaryotes.</title>
        <authorList>
            <person name="Spang A."/>
            <person name="Saw J.H."/>
            <person name="Jorgensen S.L."/>
            <person name="Zaremba-Niedzwiedzka K."/>
            <person name="Martijn J."/>
            <person name="Lind A.E."/>
            <person name="van Eijk R."/>
            <person name="Schleper C."/>
            <person name="Guy L."/>
            <person name="Ettema T.J."/>
        </authorList>
    </citation>
    <scope>NUCLEOTIDE SEQUENCE</scope>
</reference>
<proteinExistence type="predicted"/>
<dbReference type="InterPro" id="IPR027021">
    <property type="entry name" value="C-di-GMP_BP_PA4608"/>
</dbReference>
<comment type="caution">
    <text evidence="2">The sequence shown here is derived from an EMBL/GenBank/DDBJ whole genome shotgun (WGS) entry which is preliminary data.</text>
</comment>
<dbReference type="PIRSF" id="PIRSF028141">
    <property type="entry name" value="C-di-GMP_BP_PA4608"/>
    <property type="match status" value="1"/>
</dbReference>
<name>A0A0F9Q8K5_9ZZZZ</name>
<feature type="domain" description="PilZ" evidence="1">
    <location>
        <begin position="8"/>
        <end position="107"/>
    </location>
</feature>
<sequence length="125" mass="14122">MTNLTIDERRHFSRIPFDAQAHIHADKGELHPNCEVLDVSLNGILIVKPIGWRGQLNDQFQIDLLLENAQLVIKMAAIVAHIDDNSIGFNCKNIDLESISHLKRLVELNLGDEALLHRELSSLIQ</sequence>
<dbReference type="InterPro" id="IPR009875">
    <property type="entry name" value="PilZ_domain"/>
</dbReference>
<dbReference type="AlphaFoldDB" id="A0A0F9Q8K5"/>
<dbReference type="EMBL" id="LAZR01005234">
    <property type="protein sequence ID" value="KKN01693.1"/>
    <property type="molecule type" value="Genomic_DNA"/>
</dbReference>
<dbReference type="Gene3D" id="2.40.10.220">
    <property type="entry name" value="predicted glycosyltransferase like domains"/>
    <property type="match status" value="1"/>
</dbReference>
<evidence type="ECO:0000313" key="2">
    <source>
        <dbReference type="EMBL" id="KKN01693.1"/>
    </source>
</evidence>
<dbReference type="GO" id="GO:0035438">
    <property type="term" value="F:cyclic-di-GMP binding"/>
    <property type="evidence" value="ECO:0007669"/>
    <property type="project" value="InterPro"/>
</dbReference>
<dbReference type="SUPFAM" id="SSF141371">
    <property type="entry name" value="PilZ domain-like"/>
    <property type="match status" value="1"/>
</dbReference>
<dbReference type="Pfam" id="PF07238">
    <property type="entry name" value="PilZ"/>
    <property type="match status" value="1"/>
</dbReference>